<dbReference type="InterPro" id="IPR000682">
    <property type="entry name" value="PCMT"/>
</dbReference>
<dbReference type="GO" id="GO:0005737">
    <property type="term" value="C:cytoplasm"/>
    <property type="evidence" value="ECO:0007669"/>
    <property type="project" value="UniProtKB-SubCell"/>
</dbReference>
<dbReference type="NCBIfam" id="NF001453">
    <property type="entry name" value="PRK00312.1"/>
    <property type="match status" value="1"/>
</dbReference>
<dbReference type="PANTHER" id="PTHR11579">
    <property type="entry name" value="PROTEIN-L-ISOASPARTATE O-METHYLTRANSFERASE"/>
    <property type="match status" value="1"/>
</dbReference>
<dbReference type="GO" id="GO:0004719">
    <property type="term" value="F:protein-L-isoaspartate (D-aspartate) O-methyltransferase activity"/>
    <property type="evidence" value="ECO:0007669"/>
    <property type="project" value="UniProtKB-UniRule"/>
</dbReference>
<keyword evidence="6 7" id="KW-0949">S-adenosyl-L-methionine</keyword>
<evidence type="ECO:0000256" key="3">
    <source>
        <dbReference type="ARBA" id="ARBA00022490"/>
    </source>
</evidence>
<evidence type="ECO:0000256" key="5">
    <source>
        <dbReference type="ARBA" id="ARBA00022679"/>
    </source>
</evidence>
<dbReference type="EMBL" id="NATQ01000073">
    <property type="protein sequence ID" value="OQX90305.1"/>
    <property type="molecule type" value="Genomic_DNA"/>
</dbReference>
<comment type="similarity">
    <text evidence="2 7">Belongs to the methyltransferase superfamily. L-isoaspartyl/D-aspartyl protein methyltransferase family.</text>
</comment>
<protein>
    <recommendedName>
        <fullName evidence="7">Protein-L-isoaspartate O-methyltransferase</fullName>
        <ecNumber evidence="7">2.1.1.77</ecNumber>
    </recommendedName>
    <alternativeName>
        <fullName evidence="7">L-isoaspartyl protein carboxyl methyltransferase</fullName>
    </alternativeName>
    <alternativeName>
        <fullName evidence="7">Protein L-isoaspartyl methyltransferase</fullName>
    </alternativeName>
    <alternativeName>
        <fullName evidence="7">Protein-beta-aspartate methyltransferase</fullName>
        <shortName evidence="7">PIMT</shortName>
    </alternativeName>
</protein>
<comment type="caution">
    <text evidence="8">The sequence shown here is derived from an EMBL/GenBank/DDBJ whole genome shotgun (WGS) entry which is preliminary data.</text>
</comment>
<dbReference type="EC" id="2.1.1.77" evidence="7"/>
<proteinExistence type="inferred from homology"/>
<dbReference type="FunFam" id="3.40.50.150:FF:000010">
    <property type="entry name" value="Protein-L-isoaspartate O-methyltransferase"/>
    <property type="match status" value="1"/>
</dbReference>
<accession>A0A1W9S0S9</accession>
<organism evidence="8 9">
    <name type="scientific">Candidatus Coatesbacteria bacterium 4484_99</name>
    <dbReference type="NCBI Taxonomy" id="1970774"/>
    <lineage>
        <taxon>Bacteria</taxon>
        <taxon>Candidatus Coatesiibacteriota</taxon>
    </lineage>
</organism>
<dbReference type="GO" id="GO:0032259">
    <property type="term" value="P:methylation"/>
    <property type="evidence" value="ECO:0007669"/>
    <property type="project" value="UniProtKB-KW"/>
</dbReference>
<dbReference type="PROSITE" id="PS01279">
    <property type="entry name" value="PCMT"/>
    <property type="match status" value="1"/>
</dbReference>
<reference evidence="9" key="1">
    <citation type="submission" date="2017-03" db="EMBL/GenBank/DDBJ databases">
        <title>Novel pathways for hydrocarbon cycling and metabolic interdependencies in hydrothermal sediment communities.</title>
        <authorList>
            <person name="Dombrowski N."/>
            <person name="Seitz K."/>
            <person name="Teske A."/>
            <person name="Baker B."/>
        </authorList>
    </citation>
    <scope>NUCLEOTIDE SEQUENCE [LARGE SCALE GENOMIC DNA]</scope>
</reference>
<evidence type="ECO:0000256" key="2">
    <source>
        <dbReference type="ARBA" id="ARBA00005369"/>
    </source>
</evidence>
<dbReference type="AlphaFoldDB" id="A0A1W9S0S9"/>
<sequence length="245" mass="26808">MALLKVFGAFSVMVIILMGVIACYSKGGEEEENVDYESLRKGMVESQIKARGIKNKNVLNAMLAVPREEFVPEALKSRAYEDNPLPIGDGQTISQPYIVALMTELLCVDKGDRVLEIGTGSGYQAVILAEMGCDVYTIEIIETLSLRAQETIKRLGYENIHFKIGDGFIGWEEYAPFDGIIVTCAPDEIPEPLIEQLADGGKMVIPVGEYLPQDLVLVEKVNGEVSKTPVTSVAFVPMTGISQEE</sequence>
<keyword evidence="5 7" id="KW-0808">Transferase</keyword>
<dbReference type="Proteomes" id="UP000192611">
    <property type="component" value="Unassembled WGS sequence"/>
</dbReference>
<evidence type="ECO:0000256" key="6">
    <source>
        <dbReference type="ARBA" id="ARBA00022691"/>
    </source>
</evidence>
<keyword evidence="4 7" id="KW-0489">Methyltransferase</keyword>
<evidence type="ECO:0000313" key="8">
    <source>
        <dbReference type="EMBL" id="OQX90305.1"/>
    </source>
</evidence>
<dbReference type="CDD" id="cd02440">
    <property type="entry name" value="AdoMet_MTases"/>
    <property type="match status" value="1"/>
</dbReference>
<evidence type="ECO:0000256" key="4">
    <source>
        <dbReference type="ARBA" id="ARBA00022603"/>
    </source>
</evidence>
<keyword evidence="3 7" id="KW-0963">Cytoplasm</keyword>
<name>A0A1W9S0S9_9BACT</name>
<dbReference type="GO" id="GO:0030091">
    <property type="term" value="P:protein repair"/>
    <property type="evidence" value="ECO:0007669"/>
    <property type="project" value="UniProtKB-UniRule"/>
</dbReference>
<gene>
    <name evidence="7" type="primary">pcm</name>
    <name evidence="8" type="ORF">B6D57_03855</name>
</gene>
<dbReference type="InterPro" id="IPR029063">
    <property type="entry name" value="SAM-dependent_MTases_sf"/>
</dbReference>
<dbReference type="PANTHER" id="PTHR11579:SF0">
    <property type="entry name" value="PROTEIN-L-ISOASPARTATE(D-ASPARTATE) O-METHYLTRANSFERASE"/>
    <property type="match status" value="1"/>
</dbReference>
<dbReference type="Gene3D" id="3.40.50.150">
    <property type="entry name" value="Vaccinia Virus protein VP39"/>
    <property type="match status" value="1"/>
</dbReference>
<evidence type="ECO:0000256" key="7">
    <source>
        <dbReference type="HAMAP-Rule" id="MF_00090"/>
    </source>
</evidence>
<feature type="active site" evidence="7">
    <location>
        <position position="94"/>
    </location>
</feature>
<dbReference type="Pfam" id="PF01135">
    <property type="entry name" value="PCMT"/>
    <property type="match status" value="1"/>
</dbReference>
<dbReference type="NCBIfam" id="TIGR00080">
    <property type="entry name" value="pimt"/>
    <property type="match status" value="1"/>
</dbReference>
<comment type="function">
    <text evidence="7">Catalyzes the methyl esterification of L-isoaspartyl residues in peptides and proteins that result from spontaneous decomposition of normal L-aspartyl and L-asparaginyl residues. It plays a role in the repair and/or degradation of damaged proteins.</text>
</comment>
<dbReference type="HAMAP" id="MF_00090">
    <property type="entry name" value="PIMT"/>
    <property type="match status" value="1"/>
</dbReference>
<evidence type="ECO:0000313" key="9">
    <source>
        <dbReference type="Proteomes" id="UP000192611"/>
    </source>
</evidence>
<dbReference type="PROSITE" id="PS51257">
    <property type="entry name" value="PROKAR_LIPOPROTEIN"/>
    <property type="match status" value="1"/>
</dbReference>
<comment type="subcellular location">
    <subcellularLocation>
        <location evidence="1 7">Cytoplasm</location>
    </subcellularLocation>
</comment>
<comment type="catalytic activity">
    <reaction evidence="7">
        <text>[protein]-L-isoaspartate + S-adenosyl-L-methionine = [protein]-L-isoaspartate alpha-methyl ester + S-adenosyl-L-homocysteine</text>
        <dbReference type="Rhea" id="RHEA:12705"/>
        <dbReference type="Rhea" id="RHEA-COMP:12143"/>
        <dbReference type="Rhea" id="RHEA-COMP:12144"/>
        <dbReference type="ChEBI" id="CHEBI:57856"/>
        <dbReference type="ChEBI" id="CHEBI:59789"/>
        <dbReference type="ChEBI" id="CHEBI:90596"/>
        <dbReference type="ChEBI" id="CHEBI:90598"/>
        <dbReference type="EC" id="2.1.1.77"/>
    </reaction>
</comment>
<evidence type="ECO:0000256" key="1">
    <source>
        <dbReference type="ARBA" id="ARBA00004496"/>
    </source>
</evidence>
<dbReference type="SUPFAM" id="SSF53335">
    <property type="entry name" value="S-adenosyl-L-methionine-dependent methyltransferases"/>
    <property type="match status" value="1"/>
</dbReference>